<reference evidence="2" key="2">
    <citation type="submission" date="2019-10" db="EMBL/GenBank/DDBJ databases">
        <title>A de novo genome assembly of a pear dwarfing rootstock.</title>
        <authorList>
            <person name="Wang F."/>
            <person name="Wang J."/>
            <person name="Li S."/>
            <person name="Zhang Y."/>
            <person name="Fang M."/>
            <person name="Ma L."/>
            <person name="Zhao Y."/>
            <person name="Jiang S."/>
        </authorList>
    </citation>
    <scope>NUCLEOTIDE SEQUENCE [LARGE SCALE GENOMIC DNA]</scope>
</reference>
<evidence type="ECO:0000313" key="2">
    <source>
        <dbReference type="Proteomes" id="UP000327157"/>
    </source>
</evidence>
<reference evidence="1 2" key="3">
    <citation type="submission" date="2019-11" db="EMBL/GenBank/DDBJ databases">
        <title>A de novo genome assembly of a pear dwarfing rootstock.</title>
        <authorList>
            <person name="Wang F."/>
            <person name="Wang J."/>
            <person name="Li S."/>
            <person name="Zhang Y."/>
            <person name="Fang M."/>
            <person name="Ma L."/>
            <person name="Zhao Y."/>
            <person name="Jiang S."/>
        </authorList>
    </citation>
    <scope>NUCLEOTIDE SEQUENCE [LARGE SCALE GENOMIC DNA]</scope>
    <source>
        <strain evidence="1">S2</strain>
        <tissue evidence="1">Leaf</tissue>
    </source>
</reference>
<keyword evidence="2" id="KW-1185">Reference proteome</keyword>
<comment type="caution">
    <text evidence="1">The sequence shown here is derived from an EMBL/GenBank/DDBJ whole genome shotgun (WGS) entry which is preliminary data.</text>
</comment>
<dbReference type="EMBL" id="SMOL01000231">
    <property type="protein sequence ID" value="KAB2623209.1"/>
    <property type="molecule type" value="Genomic_DNA"/>
</dbReference>
<accession>A0A5N5H5H4</accession>
<organism evidence="1 2">
    <name type="scientific">Pyrus ussuriensis x Pyrus communis</name>
    <dbReference type="NCBI Taxonomy" id="2448454"/>
    <lineage>
        <taxon>Eukaryota</taxon>
        <taxon>Viridiplantae</taxon>
        <taxon>Streptophyta</taxon>
        <taxon>Embryophyta</taxon>
        <taxon>Tracheophyta</taxon>
        <taxon>Spermatophyta</taxon>
        <taxon>Magnoliopsida</taxon>
        <taxon>eudicotyledons</taxon>
        <taxon>Gunneridae</taxon>
        <taxon>Pentapetalae</taxon>
        <taxon>rosids</taxon>
        <taxon>fabids</taxon>
        <taxon>Rosales</taxon>
        <taxon>Rosaceae</taxon>
        <taxon>Amygdaloideae</taxon>
        <taxon>Maleae</taxon>
        <taxon>Pyrus</taxon>
    </lineage>
</organism>
<evidence type="ECO:0000313" key="1">
    <source>
        <dbReference type="EMBL" id="KAB2623209.1"/>
    </source>
</evidence>
<name>A0A5N5H5H4_9ROSA</name>
<dbReference type="Proteomes" id="UP000327157">
    <property type="component" value="Chromosome 4"/>
</dbReference>
<protein>
    <submittedName>
        <fullName evidence="1">Uncharacterized protein</fullName>
    </submittedName>
</protein>
<gene>
    <name evidence="1" type="ORF">D8674_025391</name>
</gene>
<reference evidence="1 2" key="1">
    <citation type="submission" date="2019-09" db="EMBL/GenBank/DDBJ databases">
        <authorList>
            <person name="Ou C."/>
        </authorList>
    </citation>
    <scope>NUCLEOTIDE SEQUENCE [LARGE SCALE GENOMIC DNA]</scope>
    <source>
        <strain evidence="1">S2</strain>
        <tissue evidence="1">Leaf</tissue>
    </source>
</reference>
<proteinExistence type="predicted"/>
<sequence length="72" mass="8290">MKERSREVGSSPRTAEEIFRDCSGRRTDAVHALTNERERSSKVSSISVNLGYPQRPVRYQSLPILTHLWFSL</sequence>
<dbReference type="AlphaFoldDB" id="A0A5N5H5H4"/>